<accession>A0ABU7BDW8</accession>
<protein>
    <submittedName>
        <fullName evidence="1">Uncharacterized protein</fullName>
    </submittedName>
</protein>
<dbReference type="Proteomes" id="UP001345963">
    <property type="component" value="Unassembled WGS sequence"/>
</dbReference>
<organism evidence="1 2">
    <name type="scientific">Ataeniobius toweri</name>
    <dbReference type="NCBI Taxonomy" id="208326"/>
    <lineage>
        <taxon>Eukaryota</taxon>
        <taxon>Metazoa</taxon>
        <taxon>Chordata</taxon>
        <taxon>Craniata</taxon>
        <taxon>Vertebrata</taxon>
        <taxon>Euteleostomi</taxon>
        <taxon>Actinopterygii</taxon>
        <taxon>Neopterygii</taxon>
        <taxon>Teleostei</taxon>
        <taxon>Neoteleostei</taxon>
        <taxon>Acanthomorphata</taxon>
        <taxon>Ovalentaria</taxon>
        <taxon>Atherinomorphae</taxon>
        <taxon>Cyprinodontiformes</taxon>
        <taxon>Goodeidae</taxon>
        <taxon>Ataeniobius</taxon>
    </lineage>
</organism>
<proteinExistence type="predicted"/>
<name>A0ABU7BDW8_9TELE</name>
<sequence>MRSCSLFPGSGGNALRLGLLLEASGKNYFWIQVEESCLLASKETYVQTAPFLSGSRLESPCKEICLLERGVFIQTVTSREVRCYPSCSRLCWKLRRS</sequence>
<comment type="caution">
    <text evidence="1">The sequence shown here is derived from an EMBL/GenBank/DDBJ whole genome shotgun (WGS) entry which is preliminary data.</text>
</comment>
<evidence type="ECO:0000313" key="1">
    <source>
        <dbReference type="EMBL" id="MED6248811.1"/>
    </source>
</evidence>
<reference evidence="1 2" key="1">
    <citation type="submission" date="2021-07" db="EMBL/GenBank/DDBJ databases">
        <authorList>
            <person name="Palmer J.M."/>
        </authorList>
    </citation>
    <scope>NUCLEOTIDE SEQUENCE [LARGE SCALE GENOMIC DNA]</scope>
    <source>
        <strain evidence="1 2">AT_MEX2019</strain>
        <tissue evidence="1">Muscle</tissue>
    </source>
</reference>
<keyword evidence="2" id="KW-1185">Reference proteome</keyword>
<dbReference type="EMBL" id="JAHUTI010050787">
    <property type="protein sequence ID" value="MED6248811.1"/>
    <property type="molecule type" value="Genomic_DNA"/>
</dbReference>
<evidence type="ECO:0000313" key="2">
    <source>
        <dbReference type="Proteomes" id="UP001345963"/>
    </source>
</evidence>
<gene>
    <name evidence="1" type="ORF">ATANTOWER_005517</name>
</gene>